<evidence type="ECO:0000313" key="2">
    <source>
        <dbReference type="Proteomes" id="UP000801492"/>
    </source>
</evidence>
<dbReference type="AlphaFoldDB" id="A0A8K0GF02"/>
<evidence type="ECO:0000313" key="1">
    <source>
        <dbReference type="EMBL" id="KAF2902220.1"/>
    </source>
</evidence>
<gene>
    <name evidence="1" type="ORF">ILUMI_03967</name>
</gene>
<comment type="caution">
    <text evidence="1">The sequence shown here is derived from an EMBL/GenBank/DDBJ whole genome shotgun (WGS) entry which is preliminary data.</text>
</comment>
<dbReference type="EMBL" id="VTPC01001362">
    <property type="protein sequence ID" value="KAF2902220.1"/>
    <property type="molecule type" value="Genomic_DNA"/>
</dbReference>
<name>A0A8K0GF02_IGNLU</name>
<proteinExistence type="predicted"/>
<accession>A0A8K0GF02</accession>
<dbReference type="Proteomes" id="UP000801492">
    <property type="component" value="Unassembled WGS sequence"/>
</dbReference>
<reference evidence="1" key="1">
    <citation type="submission" date="2019-08" db="EMBL/GenBank/DDBJ databases">
        <title>The genome of the North American firefly Photinus pyralis.</title>
        <authorList>
            <consortium name="Photinus pyralis genome working group"/>
            <person name="Fallon T.R."/>
            <person name="Sander Lower S.E."/>
            <person name="Weng J.-K."/>
        </authorList>
    </citation>
    <scope>NUCLEOTIDE SEQUENCE</scope>
    <source>
        <strain evidence="1">TRF0915ILg1</strain>
        <tissue evidence="1">Whole body</tissue>
    </source>
</reference>
<keyword evidence="2" id="KW-1185">Reference proteome</keyword>
<sequence length="85" mass="9748">MVKDKEILQNHCVCIGKLNKIISKFSQRGNTDVVAKPGRPRKATKKIDNLIKRKATSDPRKTAVQINKEIRQEYKNLVLSDMTVR</sequence>
<feature type="non-terminal residue" evidence="1">
    <location>
        <position position="85"/>
    </location>
</feature>
<protein>
    <submittedName>
        <fullName evidence="1">Uncharacterized protein</fullName>
    </submittedName>
</protein>
<organism evidence="1 2">
    <name type="scientific">Ignelater luminosus</name>
    <name type="common">Cucubano</name>
    <name type="synonym">Pyrophorus luminosus</name>
    <dbReference type="NCBI Taxonomy" id="2038154"/>
    <lineage>
        <taxon>Eukaryota</taxon>
        <taxon>Metazoa</taxon>
        <taxon>Ecdysozoa</taxon>
        <taxon>Arthropoda</taxon>
        <taxon>Hexapoda</taxon>
        <taxon>Insecta</taxon>
        <taxon>Pterygota</taxon>
        <taxon>Neoptera</taxon>
        <taxon>Endopterygota</taxon>
        <taxon>Coleoptera</taxon>
        <taxon>Polyphaga</taxon>
        <taxon>Elateriformia</taxon>
        <taxon>Elateroidea</taxon>
        <taxon>Elateridae</taxon>
        <taxon>Agrypninae</taxon>
        <taxon>Pyrophorini</taxon>
        <taxon>Ignelater</taxon>
    </lineage>
</organism>
<dbReference type="OrthoDB" id="4843387at2759"/>